<proteinExistence type="predicted"/>
<dbReference type="SUPFAM" id="SSF51556">
    <property type="entry name" value="Metallo-dependent hydrolases"/>
    <property type="match status" value="1"/>
</dbReference>
<dbReference type="Gene3D" id="3.20.20.140">
    <property type="entry name" value="Metal-dependent hydrolases"/>
    <property type="match status" value="1"/>
</dbReference>
<dbReference type="PATRIC" id="fig|1204725.3.peg.1192"/>
<dbReference type="InterPro" id="IPR016797">
    <property type="entry name" value="UCP021898"/>
</dbReference>
<evidence type="ECO:0000313" key="1">
    <source>
        <dbReference type="EMBL" id="EKF86001.1"/>
    </source>
</evidence>
<gene>
    <name evidence="1" type="ORF">A994_05926</name>
</gene>
<dbReference type="PIRSF" id="PIRSF021898">
    <property type="entry name" value="UCP021898"/>
    <property type="match status" value="1"/>
</dbReference>
<evidence type="ECO:0008006" key="3">
    <source>
        <dbReference type="Google" id="ProtNLM"/>
    </source>
</evidence>
<comment type="caution">
    <text evidence="1">The sequence shown here is derived from an EMBL/GenBank/DDBJ whole genome shotgun (WGS) entry which is preliminary data.</text>
</comment>
<evidence type="ECO:0000313" key="2">
    <source>
        <dbReference type="Proteomes" id="UP000007360"/>
    </source>
</evidence>
<dbReference type="EMBL" id="AMPO01000004">
    <property type="protein sequence ID" value="EKF86001.1"/>
    <property type="molecule type" value="Genomic_DNA"/>
</dbReference>
<dbReference type="Pfam" id="PF19799">
    <property type="entry name" value="DUF6282"/>
    <property type="match status" value="1"/>
</dbReference>
<dbReference type="AlphaFoldDB" id="K2QDA1"/>
<organism evidence="1 2">
    <name type="scientific">Methanobacterium formicicum (strain DSM 3637 / PP1)</name>
    <dbReference type="NCBI Taxonomy" id="1204725"/>
    <lineage>
        <taxon>Archaea</taxon>
        <taxon>Methanobacteriati</taxon>
        <taxon>Methanobacteriota</taxon>
        <taxon>Methanomada group</taxon>
        <taxon>Methanobacteria</taxon>
        <taxon>Methanobacteriales</taxon>
        <taxon>Methanobacteriaceae</taxon>
        <taxon>Methanobacterium</taxon>
    </lineage>
</organism>
<dbReference type="InterPro" id="IPR046249">
    <property type="entry name" value="DUF6282"/>
</dbReference>
<accession>K2QDA1</accession>
<reference evidence="1 2" key="1">
    <citation type="journal article" date="2012" name="J. Bacteriol.">
        <title>Draft genome sequence of Methanobacterium formicicum DSM 3637, an archaebacterium isolated from the methane producer amoeba Pelomyxa palustris.</title>
        <authorList>
            <person name="Gutierrez G."/>
        </authorList>
    </citation>
    <scope>NUCLEOTIDE SEQUENCE [LARGE SCALE GENOMIC DNA]</scope>
    <source>
        <strain evidence="2">DSM 3637 / PP1</strain>
    </source>
</reference>
<sequence>MNLSQEKSMNFSPEMGQKDILTGFIDTHIHTSPDVKPRLLNDYEVALEAQEKGMGAIVLKSHVEPTAGRAYITHRVTGFPVWGGVTLNLSVGGLNPEAVLNTALMGGKIIWLPTIHHKEIDLDHDALDEILHLVKEYNLILATGHLDSDEIFQVIDQCQSLGVEKIMVNHPLTRVVGASLDEQKEMARHAYLEHCWVATMPQHDKLDPKIMAESIKEVGAKHCILATDFGQEHNPRPVMGMQMMIASMIQQGISWKDVTRMCHDNPKKLLND</sequence>
<keyword evidence="2" id="KW-1185">Reference proteome</keyword>
<dbReference type="RefSeq" id="WP_004030451.1">
    <property type="nucleotide sequence ID" value="NZ_AMPO01000004.1"/>
</dbReference>
<dbReference type="InterPro" id="IPR032466">
    <property type="entry name" value="Metal_Hydrolase"/>
</dbReference>
<name>K2QDA1_METFP</name>
<protein>
    <recommendedName>
        <fullName evidence="3">PHP domain-containing protein</fullName>
    </recommendedName>
</protein>
<dbReference type="Proteomes" id="UP000007360">
    <property type="component" value="Unassembled WGS sequence"/>
</dbReference>